<evidence type="ECO:0000256" key="1">
    <source>
        <dbReference type="SAM" id="MobiDB-lite"/>
    </source>
</evidence>
<feature type="compositionally biased region" description="Basic and acidic residues" evidence="1">
    <location>
        <begin position="1261"/>
        <end position="1270"/>
    </location>
</feature>
<dbReference type="PANTHER" id="PTHR14038">
    <property type="entry name" value="BAT2 HLA-B-ASSOCIATED TRANSCRIPT 2"/>
    <property type="match status" value="1"/>
</dbReference>
<feature type="region of interest" description="Disordered" evidence="1">
    <location>
        <begin position="25"/>
        <end position="102"/>
    </location>
</feature>
<feature type="region of interest" description="Disordered" evidence="1">
    <location>
        <begin position="1232"/>
        <end position="1278"/>
    </location>
</feature>
<feature type="compositionally biased region" description="Polar residues" evidence="1">
    <location>
        <begin position="250"/>
        <end position="264"/>
    </location>
</feature>
<feature type="compositionally biased region" description="Basic residues" evidence="1">
    <location>
        <begin position="895"/>
        <end position="912"/>
    </location>
</feature>
<accession>A0A7R8CCH9</accession>
<feature type="compositionally biased region" description="Low complexity" evidence="1">
    <location>
        <begin position="789"/>
        <end position="802"/>
    </location>
</feature>
<dbReference type="Proteomes" id="UP000675881">
    <property type="component" value="Chromosome 1"/>
</dbReference>
<name>A0A7R8CCH9_LEPSM</name>
<feature type="compositionally biased region" description="Basic and acidic residues" evidence="1">
    <location>
        <begin position="500"/>
        <end position="509"/>
    </location>
</feature>
<feature type="compositionally biased region" description="Gly residues" evidence="1">
    <location>
        <begin position="921"/>
        <end position="933"/>
    </location>
</feature>
<feature type="compositionally biased region" description="Low complexity" evidence="1">
    <location>
        <begin position="636"/>
        <end position="646"/>
    </location>
</feature>
<feature type="compositionally biased region" description="Basic and acidic residues" evidence="1">
    <location>
        <begin position="379"/>
        <end position="411"/>
    </location>
</feature>
<feature type="compositionally biased region" description="Basic and acidic residues" evidence="1">
    <location>
        <begin position="222"/>
        <end position="238"/>
    </location>
</feature>
<feature type="region of interest" description="Disordered" evidence="1">
    <location>
        <begin position="634"/>
        <end position="851"/>
    </location>
</feature>
<dbReference type="OrthoDB" id="6382971at2759"/>
<feature type="compositionally biased region" description="Polar residues" evidence="1">
    <location>
        <begin position="305"/>
        <end position="317"/>
    </location>
</feature>
<feature type="compositionally biased region" description="Basic and acidic residues" evidence="1">
    <location>
        <begin position="326"/>
        <end position="352"/>
    </location>
</feature>
<dbReference type="GO" id="GO:0030154">
    <property type="term" value="P:cell differentiation"/>
    <property type="evidence" value="ECO:0007669"/>
    <property type="project" value="TreeGrafter"/>
</dbReference>
<feature type="compositionally biased region" description="Polar residues" evidence="1">
    <location>
        <begin position="440"/>
        <end position="454"/>
    </location>
</feature>
<feature type="compositionally biased region" description="Low complexity" evidence="1">
    <location>
        <begin position="512"/>
        <end position="532"/>
    </location>
</feature>
<dbReference type="InterPro" id="IPR033184">
    <property type="entry name" value="PRRC2"/>
</dbReference>
<feature type="compositionally biased region" description="Basic and acidic residues" evidence="1">
    <location>
        <begin position="422"/>
        <end position="431"/>
    </location>
</feature>
<dbReference type="AlphaFoldDB" id="A0A7R8CCH9"/>
<gene>
    <name evidence="2" type="ORF">LSAA_1496</name>
</gene>
<feature type="compositionally biased region" description="Polar residues" evidence="1">
    <location>
        <begin position="488"/>
        <end position="499"/>
    </location>
</feature>
<feature type="compositionally biased region" description="Polar residues" evidence="1">
    <location>
        <begin position="127"/>
        <end position="155"/>
    </location>
</feature>
<feature type="region of interest" description="Disordered" evidence="1">
    <location>
        <begin position="895"/>
        <end position="936"/>
    </location>
</feature>
<feature type="region of interest" description="Disordered" evidence="1">
    <location>
        <begin position="127"/>
        <end position="172"/>
    </location>
</feature>
<feature type="region of interest" description="Disordered" evidence="1">
    <location>
        <begin position="216"/>
        <end position="540"/>
    </location>
</feature>
<feature type="compositionally biased region" description="Low complexity" evidence="1">
    <location>
        <begin position="664"/>
        <end position="692"/>
    </location>
</feature>
<dbReference type="PANTHER" id="PTHR14038:SF0">
    <property type="entry name" value="LP18708P"/>
    <property type="match status" value="1"/>
</dbReference>
<feature type="compositionally biased region" description="Low complexity" evidence="1">
    <location>
        <begin position="67"/>
        <end position="82"/>
    </location>
</feature>
<protein>
    <submittedName>
        <fullName evidence="2">(salmon louse) hypothetical protein</fullName>
    </submittedName>
</protein>
<feature type="compositionally biased region" description="Polar residues" evidence="1">
    <location>
        <begin position="83"/>
        <end position="93"/>
    </location>
</feature>
<evidence type="ECO:0000313" key="2">
    <source>
        <dbReference type="EMBL" id="CAF2769332.1"/>
    </source>
</evidence>
<feature type="compositionally biased region" description="Polar residues" evidence="1">
    <location>
        <begin position="42"/>
        <end position="51"/>
    </location>
</feature>
<feature type="compositionally biased region" description="Basic and acidic residues" evidence="1">
    <location>
        <begin position="742"/>
        <end position="751"/>
    </location>
</feature>
<sequence>MSAAVSLKGEKSSKKFTSFNINNLYTGSASKPLQKSHPPKQGFSNIKSENCGNDPAINLVPSGGSGWASSTSISNNSSSTSNEKPNPTHSLTTPPEIEDTSKKRRVINNKIFLQALFFGTDFPSLTEDSISTSQKRNSENVSLTTQQSTLENSNKYGPGPNLRPQTSGNWRQTGKVQNPLVLIGFLLSKHSPRSSKVLFHNSIIDDEKLRRMDDIETNNDDDWTRGDDAFDYNKKLTSDDEDENKDSIRTDYTNSNWISNNNSDHIQQQQQTQSQQQQQQQHLHRPHQQPIHHTYHSPEFGNFESRGNTNHGGSSDAPSFLDDEDQKQGSKTKEVLKNIERARKRRQEEELKYGNGSRGNFNVQNKFDVNGGYMEEEDSRYRREEEEIQQHYFAEKSKDDSSKSRYKRTSEELSPMQRNSPSRRDSSTRGGDEEDVLPESSISRGSTPPSQGSSRSKDYGSFFRTEKKSPEPEMVKSREQRSRERLSPPNNFESSVQQNRSKDENDKKSSGTNKKQQATSSQTQQQTTNQANNREEKEVADPVLQPLAGDHVMTNIVHPEEEVVVAEGVEGIISKRMKTIVITMMIMIIHFSRKKISNTTIITTMNGVGLRPVDNLLEEEEVDTKVVALVEMMKKQQQPPQQQQQQHGSSQSAHHKVYDSNTKRGGNNKKNNANANYSQKQQQQQDRGNRYYNENEDDRRYDTKKNIGRSGESNRNSEGKSSYRNTIKLPPRFAKQLQNRNKARESNEHDPSSSSSSRWTTNNSNDDLHFNDNNKQLQQQHHHQHHHQQQSSDSSNKQSSSSPVQTIIFENTNYKGAGGAGGGGGDPKDPSSSPLQLPIGFPKGGEDSADLKLDFTFEPPHPPPSEMGRGSNEVEHSKTVEIAPKGNIVQKAHHQVPHHHHHPHMQQHHPQHGRGVAPNLSGGGSNNHIGGGHPAEDLNMKIASVKKVWGNGGFATPDDGSGSGGNDPSGGNTPEIDSSIPHLAAKVRPQPPPPPHQQQHPHHQQQTQQAAAAFNRLMPTLNSPSIQPTLYQPFQLSDGRNQLYSAYAAAPSLGVPSVHMPGSATDMFGGNQFRSGAPYTPNSGGNVLLSPHQNSGLIKTQSNQIGPIGTKAAPGTSLLIPYEAPHASINYMQRSAGGTGSPAFYTALSNPQRQQPYNIPNYAAQQLNPQLRNQVHSYVTKPMASVSVASSSSSEVKDKNLSAAAAAASSSSPSFGGVTKSLSNLSMRTSASYNPTPIQRPYMNSGNKLSCMDSNTADEMATDHDNKKAIADSMDENQ</sequence>
<feature type="compositionally biased region" description="Low complexity" evidence="1">
    <location>
        <begin position="265"/>
        <end position="281"/>
    </location>
</feature>
<organism evidence="2 3">
    <name type="scientific">Lepeophtheirus salmonis</name>
    <name type="common">Salmon louse</name>
    <name type="synonym">Caligus salmonis</name>
    <dbReference type="NCBI Taxonomy" id="72036"/>
    <lineage>
        <taxon>Eukaryota</taxon>
        <taxon>Metazoa</taxon>
        <taxon>Ecdysozoa</taxon>
        <taxon>Arthropoda</taxon>
        <taxon>Crustacea</taxon>
        <taxon>Multicrustacea</taxon>
        <taxon>Hexanauplia</taxon>
        <taxon>Copepoda</taxon>
        <taxon>Siphonostomatoida</taxon>
        <taxon>Caligidae</taxon>
        <taxon>Lepeophtheirus</taxon>
    </lineage>
</organism>
<dbReference type="EMBL" id="HG994580">
    <property type="protein sequence ID" value="CAF2769332.1"/>
    <property type="molecule type" value="Genomic_DNA"/>
</dbReference>
<feature type="compositionally biased region" description="Polar residues" evidence="1">
    <location>
        <begin position="1232"/>
        <end position="1257"/>
    </location>
</feature>
<feature type="compositionally biased region" description="Gly residues" evidence="1">
    <location>
        <begin position="816"/>
        <end position="825"/>
    </location>
</feature>
<keyword evidence="3" id="KW-1185">Reference proteome</keyword>
<feature type="region of interest" description="Disordered" evidence="1">
    <location>
        <begin position="951"/>
        <end position="1009"/>
    </location>
</feature>
<feature type="compositionally biased region" description="Polar residues" evidence="1">
    <location>
        <begin position="711"/>
        <end position="725"/>
    </location>
</feature>
<proteinExistence type="predicted"/>
<feature type="compositionally biased region" description="Polar residues" evidence="1">
    <location>
        <begin position="803"/>
        <end position="814"/>
    </location>
</feature>
<feature type="compositionally biased region" description="Basic and acidic residues" evidence="1">
    <location>
        <begin position="464"/>
        <end position="486"/>
    </location>
</feature>
<feature type="compositionally biased region" description="Polar residues" evidence="1">
    <location>
        <begin position="163"/>
        <end position="172"/>
    </location>
</feature>
<evidence type="ECO:0000313" key="3">
    <source>
        <dbReference type="Proteomes" id="UP000675881"/>
    </source>
</evidence>
<reference evidence="2" key="1">
    <citation type="submission" date="2021-02" db="EMBL/GenBank/DDBJ databases">
        <authorList>
            <person name="Bekaert M."/>
        </authorList>
    </citation>
    <scope>NUCLEOTIDE SEQUENCE</scope>
    <source>
        <strain evidence="2">IoA-00</strain>
    </source>
</reference>
<feature type="compositionally biased region" description="Polar residues" evidence="1">
    <location>
        <begin position="358"/>
        <end position="367"/>
    </location>
</feature>